<dbReference type="PANTHER" id="PTHR14389">
    <property type="entry name" value="SI:CH1073-475A24.1"/>
    <property type="match status" value="1"/>
</dbReference>
<dbReference type="EMBL" id="CP001349">
    <property type="protein sequence ID" value="ACL57500.1"/>
    <property type="molecule type" value="Genomic_DNA"/>
</dbReference>
<evidence type="ECO:0000313" key="1">
    <source>
        <dbReference type="EMBL" id="ACL57500.1"/>
    </source>
</evidence>
<name>B8ICT9_METNO</name>
<dbReference type="AlphaFoldDB" id="B8ICT9"/>
<dbReference type="eggNOG" id="COG3591">
    <property type="taxonomic scope" value="Bacteria"/>
</dbReference>
<keyword evidence="2" id="KW-1185">Reference proteome</keyword>
<reference evidence="1 2" key="1">
    <citation type="submission" date="2009-01" db="EMBL/GenBank/DDBJ databases">
        <title>Complete sequence of chromosome of Methylobacterium nodulans ORS 2060.</title>
        <authorList>
            <consortium name="US DOE Joint Genome Institute"/>
            <person name="Lucas S."/>
            <person name="Copeland A."/>
            <person name="Lapidus A."/>
            <person name="Glavina del Rio T."/>
            <person name="Dalin E."/>
            <person name="Tice H."/>
            <person name="Bruce D."/>
            <person name="Goodwin L."/>
            <person name="Pitluck S."/>
            <person name="Sims D."/>
            <person name="Brettin T."/>
            <person name="Detter J.C."/>
            <person name="Han C."/>
            <person name="Larimer F."/>
            <person name="Land M."/>
            <person name="Hauser L."/>
            <person name="Kyrpides N."/>
            <person name="Ivanova N."/>
            <person name="Marx C.J."/>
            <person name="Richardson P."/>
        </authorList>
    </citation>
    <scope>NUCLEOTIDE SEQUENCE [LARGE SCALE GENOMIC DNA]</scope>
    <source>
        <strain evidence="2">LMG 21967 / CNCM I-2342 / ORS 2060</strain>
    </source>
</reference>
<dbReference type="Pfam" id="PF13365">
    <property type="entry name" value="Trypsin_2"/>
    <property type="match status" value="1"/>
</dbReference>
<proteinExistence type="predicted"/>
<dbReference type="SUPFAM" id="SSF50494">
    <property type="entry name" value="Trypsin-like serine proteases"/>
    <property type="match status" value="1"/>
</dbReference>
<dbReference type="InterPro" id="IPR009003">
    <property type="entry name" value="Peptidase_S1_PA"/>
</dbReference>
<evidence type="ECO:0008006" key="3">
    <source>
        <dbReference type="Google" id="ProtNLM"/>
    </source>
</evidence>
<dbReference type="RefSeq" id="WP_015929180.1">
    <property type="nucleotide sequence ID" value="NC_011894.1"/>
</dbReference>
<dbReference type="HOGENOM" id="CLU_762498_0_0_5"/>
<accession>B8ICT9</accession>
<protein>
    <recommendedName>
        <fullName evidence="3">Serine protease</fullName>
    </recommendedName>
</protein>
<dbReference type="PANTHER" id="PTHR14389:SF3">
    <property type="entry name" value="PROTEIN FAM111A-LIKE"/>
    <property type="match status" value="1"/>
</dbReference>
<gene>
    <name evidence="1" type="ordered locus">Mnod_2531</name>
</gene>
<dbReference type="InterPro" id="IPR043504">
    <property type="entry name" value="Peptidase_S1_PA_chymotrypsin"/>
</dbReference>
<dbReference type="Gene3D" id="2.40.10.10">
    <property type="entry name" value="Trypsin-like serine proteases"/>
    <property type="match status" value="2"/>
</dbReference>
<dbReference type="Proteomes" id="UP000008207">
    <property type="component" value="Chromosome"/>
</dbReference>
<organism evidence="1 2">
    <name type="scientific">Methylobacterium nodulans (strain LMG 21967 / CNCM I-2342 / ORS 2060)</name>
    <dbReference type="NCBI Taxonomy" id="460265"/>
    <lineage>
        <taxon>Bacteria</taxon>
        <taxon>Pseudomonadati</taxon>
        <taxon>Pseudomonadota</taxon>
        <taxon>Alphaproteobacteria</taxon>
        <taxon>Hyphomicrobiales</taxon>
        <taxon>Methylobacteriaceae</taxon>
        <taxon>Methylobacterium</taxon>
    </lineage>
</organism>
<dbReference type="STRING" id="460265.Mnod_2531"/>
<sequence>MRPLNANEIDRLSRLLAKAVDFSQLERMVFLATGDRLFVEYVGPGLPLRPTIEKLIEALERDAVTERLAAVVYREKPFQTELRGFLLQLYPQIAPAAQAPTPSFVVQDAGLRRPDLADGGPGLQRVVKPALKQIDLRLWLDRADAISRQVCRIEADNAPLGTGFLVGSGLVLTNWHVIDEARKRGALARLGCRFDFNRLADGGVEAGTLVPVTGVLDERPCSPAELTATPDVPPPEADELDYALLELSEATKARGFVALKPAPPIAKDDPLIIVQHPQGDSLKFALDTAAVTGFVHQDLRLRYHTNTLPGSSGSPCFSMELDLVALHHLGDPARGPALYNQGVPIDRVRASLVARGQGDRLGL</sequence>
<evidence type="ECO:0000313" key="2">
    <source>
        <dbReference type="Proteomes" id="UP000008207"/>
    </source>
</evidence>
<dbReference type="KEGG" id="mno:Mnod_2531"/>